<evidence type="ECO:0000256" key="1">
    <source>
        <dbReference type="SAM" id="MobiDB-lite"/>
    </source>
</evidence>
<gene>
    <name evidence="2" type="ORF">BU14_0452s0010</name>
</gene>
<feature type="compositionally biased region" description="Pro residues" evidence="1">
    <location>
        <begin position="104"/>
        <end position="134"/>
    </location>
</feature>
<evidence type="ECO:0000313" key="3">
    <source>
        <dbReference type="Proteomes" id="UP000218209"/>
    </source>
</evidence>
<keyword evidence="3" id="KW-1185">Reference proteome</keyword>
<organism evidence="2 3">
    <name type="scientific">Porphyra umbilicalis</name>
    <name type="common">Purple laver</name>
    <name type="synonym">Red alga</name>
    <dbReference type="NCBI Taxonomy" id="2786"/>
    <lineage>
        <taxon>Eukaryota</taxon>
        <taxon>Rhodophyta</taxon>
        <taxon>Bangiophyceae</taxon>
        <taxon>Bangiales</taxon>
        <taxon>Bangiaceae</taxon>
        <taxon>Porphyra</taxon>
    </lineage>
</organism>
<dbReference type="AlphaFoldDB" id="A0A1X6NUM7"/>
<feature type="compositionally biased region" description="Low complexity" evidence="1">
    <location>
        <begin position="152"/>
        <end position="161"/>
    </location>
</feature>
<dbReference type="Proteomes" id="UP000218209">
    <property type="component" value="Unassembled WGS sequence"/>
</dbReference>
<accession>A0A1X6NUM7</accession>
<proteinExistence type="predicted"/>
<evidence type="ECO:0000313" key="2">
    <source>
        <dbReference type="EMBL" id="OSX72265.1"/>
    </source>
</evidence>
<dbReference type="EMBL" id="KV919073">
    <property type="protein sequence ID" value="OSX72265.1"/>
    <property type="molecule type" value="Genomic_DNA"/>
</dbReference>
<name>A0A1X6NUM7_PORUM</name>
<dbReference type="PANTHER" id="PTHR28037">
    <property type="entry name" value="ALCOHOL O-ACETYLTRANSFERASE 1-RELATED"/>
    <property type="match status" value="1"/>
</dbReference>
<protein>
    <submittedName>
        <fullName evidence="2">Uncharacterized protein</fullName>
    </submittedName>
</protein>
<dbReference type="Gene3D" id="3.30.559.30">
    <property type="entry name" value="Nonribosomal peptide synthetase, condensation domain"/>
    <property type="match status" value="1"/>
</dbReference>
<reference evidence="2 3" key="1">
    <citation type="submission" date="2017-03" db="EMBL/GenBank/DDBJ databases">
        <title>WGS assembly of Porphyra umbilicalis.</title>
        <authorList>
            <person name="Brawley S.H."/>
            <person name="Blouin N.A."/>
            <person name="Ficko-Blean E."/>
            <person name="Wheeler G.L."/>
            <person name="Lohr M."/>
            <person name="Goodson H.V."/>
            <person name="Jenkins J.W."/>
            <person name="Blaby-Haas C.E."/>
            <person name="Helliwell K.E."/>
            <person name="Chan C."/>
            <person name="Marriage T."/>
            <person name="Bhattacharya D."/>
            <person name="Klein A.S."/>
            <person name="Badis Y."/>
            <person name="Brodie J."/>
            <person name="Cao Y."/>
            <person name="Collen J."/>
            <person name="Dittami S.M."/>
            <person name="Gachon C.M."/>
            <person name="Green B.R."/>
            <person name="Karpowicz S."/>
            <person name="Kim J.W."/>
            <person name="Kudahl U."/>
            <person name="Lin S."/>
            <person name="Michel G."/>
            <person name="Mittag M."/>
            <person name="Olson B.J."/>
            <person name="Pangilinan J."/>
            <person name="Peng Y."/>
            <person name="Qiu H."/>
            <person name="Shu S."/>
            <person name="Singer J.T."/>
            <person name="Smith A.G."/>
            <person name="Sprecher B.N."/>
            <person name="Wagner V."/>
            <person name="Wang W."/>
            <person name="Wang Z.-Y."/>
            <person name="Yan J."/>
            <person name="Yarish C."/>
            <person name="Zoeuner-Riek S."/>
            <person name="Zhuang Y."/>
            <person name="Zou Y."/>
            <person name="Lindquist E.A."/>
            <person name="Grimwood J."/>
            <person name="Barry K."/>
            <person name="Rokhsar D.S."/>
            <person name="Schmutz J."/>
            <person name="Stiller J.W."/>
            <person name="Grossman A.R."/>
            <person name="Prochnik S.E."/>
        </authorList>
    </citation>
    <scope>NUCLEOTIDE SEQUENCE [LARGE SCALE GENOMIC DNA]</scope>
    <source>
        <strain evidence="2">4086291</strain>
    </source>
</reference>
<feature type="region of interest" description="Disordered" evidence="1">
    <location>
        <begin position="75"/>
        <end position="218"/>
    </location>
</feature>
<dbReference type="InterPro" id="IPR052058">
    <property type="entry name" value="Alcohol_O-acetyltransferase"/>
</dbReference>
<dbReference type="PANTHER" id="PTHR28037:SF1">
    <property type="entry name" value="ALCOHOL O-ACETYLTRANSFERASE 1-RELATED"/>
    <property type="match status" value="1"/>
</dbReference>
<dbReference type="PRINTS" id="PR01217">
    <property type="entry name" value="PRICHEXTENSN"/>
</dbReference>
<sequence>MPLPRLVAIGQWTARTAKAVCHGAPRLVLPEALARARRGGIPIARRRAPPTTAPHRALFSARRLGRARALAAVACRPPAPPPPRPVGFLRPPFPSHRRRVAPGAFPPPAPAPPPPPPSTSQPPAPWPATPPTPSAAPWAPTRPFCTWRKRASGAPSASRRSPPCPPRRGGRRRSRAAASPPPSPPLPAATTPSARPSWRRPTAAAAAAAGGGGGAGVCGCRRWGAPRGRARRRDCGGGGDPATAAAFAHAHAVLAAGVGGPWPAAADDGAPPSTPHLPWQAAVFVADGGAANGDGGGGAEAVPPADSTAAATTAAVVWFIPHYLTDGTSVDILCGALVDALNAGDASAAAAAAAAVPPPTVPLPPAMTTVFPPRGGAAGAALATAAVLVSGMLEGLTRARVRAVVPAVPPAASPATADGGATTAAARRSMGAVDVVVPAPVMDRLRAGAKGASVSVGAALVAALGVALADSAVVAPRSALRNQLLVCVPMNGRSAAAADGGGVPADAVGCYVGAVDVALAVPPPRPPAVAGADGAKGAAPPGNPRLWAAAAAAHAAIHTPSARAASLRHLGVATTLGVAPSAGPYLDALVADPVVQGRLLKDPFVSNVGRCARTEAANGRGGRAGAAVTAIRLMDWEGQLGAPLGIYVCTVGGGASLVMTWAEPMVDAAAAKAVLAAVVRLIEAA</sequence>